<dbReference type="AlphaFoldDB" id="K9EEH1"/>
<gene>
    <name evidence="2" type="ORF">HMPREF9233_00839</name>
</gene>
<keyword evidence="3" id="KW-1185">Reference proteome</keyword>
<name>K9EEH1_9ACTO</name>
<protein>
    <submittedName>
        <fullName evidence="2">Uncharacterized protein</fullName>
    </submittedName>
</protein>
<evidence type="ECO:0000313" key="3">
    <source>
        <dbReference type="Proteomes" id="UP000009888"/>
    </source>
</evidence>
<accession>K9EEH1</accession>
<feature type="transmembrane region" description="Helical" evidence="1">
    <location>
        <begin position="75"/>
        <end position="100"/>
    </location>
</feature>
<proteinExistence type="predicted"/>
<dbReference type="HOGENOM" id="CLU_1830838_0_0_11"/>
<feature type="transmembrane region" description="Helical" evidence="1">
    <location>
        <begin position="112"/>
        <end position="139"/>
    </location>
</feature>
<feature type="transmembrane region" description="Helical" evidence="1">
    <location>
        <begin position="35"/>
        <end position="55"/>
    </location>
</feature>
<comment type="caution">
    <text evidence="2">The sequence shown here is derived from an EMBL/GenBank/DDBJ whole genome shotgun (WGS) entry which is preliminary data.</text>
</comment>
<reference evidence="2 3" key="1">
    <citation type="submission" date="2012-09" db="EMBL/GenBank/DDBJ databases">
        <title>The Genome Sequence of Actinobaculum massiliae ACS-171-V-COL2.</title>
        <authorList>
            <consortium name="The Broad Institute Genome Sequencing Platform"/>
            <person name="Earl A."/>
            <person name="Ward D."/>
            <person name="Feldgarden M."/>
            <person name="Gevers D."/>
            <person name="Saerens B."/>
            <person name="Vaneechoutte M."/>
            <person name="Walker B."/>
            <person name="Young S.K."/>
            <person name="Zeng Q."/>
            <person name="Gargeya S."/>
            <person name="Fitzgerald M."/>
            <person name="Haas B."/>
            <person name="Abouelleil A."/>
            <person name="Alvarado L."/>
            <person name="Arachchi H.M."/>
            <person name="Berlin A."/>
            <person name="Chapman S.B."/>
            <person name="Goldberg J."/>
            <person name="Griggs A."/>
            <person name="Gujja S."/>
            <person name="Hansen M."/>
            <person name="Howarth C."/>
            <person name="Imamovic A."/>
            <person name="Larimer J."/>
            <person name="McCowen C."/>
            <person name="Montmayeur A."/>
            <person name="Murphy C."/>
            <person name="Neiman D."/>
            <person name="Pearson M."/>
            <person name="Priest M."/>
            <person name="Roberts A."/>
            <person name="Saif S."/>
            <person name="Shea T."/>
            <person name="Sisk P."/>
            <person name="Sykes S."/>
            <person name="Wortman J."/>
            <person name="Nusbaum C."/>
            <person name="Birren B."/>
        </authorList>
    </citation>
    <scope>NUCLEOTIDE SEQUENCE [LARGE SCALE GENOMIC DNA]</scope>
    <source>
        <strain evidence="3">ACS-171-V-Col2</strain>
    </source>
</reference>
<keyword evidence="1" id="KW-1133">Transmembrane helix</keyword>
<dbReference type="Proteomes" id="UP000009888">
    <property type="component" value="Unassembled WGS sequence"/>
</dbReference>
<dbReference type="STRING" id="202789.GCA_001457435_01286"/>
<organism evidence="2 3">
    <name type="scientific">Actinobaculum massiliense ACS-171-V-Col2</name>
    <dbReference type="NCBI Taxonomy" id="883066"/>
    <lineage>
        <taxon>Bacteria</taxon>
        <taxon>Bacillati</taxon>
        <taxon>Actinomycetota</taxon>
        <taxon>Actinomycetes</taxon>
        <taxon>Actinomycetales</taxon>
        <taxon>Actinomycetaceae</taxon>
        <taxon>Actinobaculum</taxon>
    </lineage>
</organism>
<keyword evidence="1" id="KW-0812">Transmembrane</keyword>
<dbReference type="EMBL" id="AGWL01000005">
    <property type="protein sequence ID" value="EKU95078.1"/>
    <property type="molecule type" value="Genomic_DNA"/>
</dbReference>
<evidence type="ECO:0000256" key="1">
    <source>
        <dbReference type="SAM" id="Phobius"/>
    </source>
</evidence>
<sequence>MADAYAGSCAPDGSEVAIATCAPSDTEVPTGAARAALYSWALGGVLWVFFWWAQAGSGLLDWSPDAADVTVTSQVAVVLVALAGPPLLLCALISSGYLLYNAVRTARLGTRILMIIAIAALAILACLVFLAWLFGLAVFS</sequence>
<dbReference type="PATRIC" id="fig|883066.3.peg.875"/>
<keyword evidence="1" id="KW-0472">Membrane</keyword>
<evidence type="ECO:0000313" key="2">
    <source>
        <dbReference type="EMBL" id="EKU95078.1"/>
    </source>
</evidence>